<dbReference type="SUPFAM" id="SSF56784">
    <property type="entry name" value="HAD-like"/>
    <property type="match status" value="1"/>
</dbReference>
<accession>A0A158IZE3</accession>
<dbReference type="AlphaFoldDB" id="A0A158IZE3"/>
<dbReference type="InterPro" id="IPR023214">
    <property type="entry name" value="HAD_sf"/>
</dbReference>
<gene>
    <name evidence="1" type="ORF">AWB66_03540</name>
</gene>
<dbReference type="InterPro" id="IPR010037">
    <property type="entry name" value="FkbH_domain"/>
</dbReference>
<dbReference type="InterPro" id="IPR010033">
    <property type="entry name" value="HAD_SF_ppase_IIIC"/>
</dbReference>
<dbReference type="RefSeq" id="WP_200819005.1">
    <property type="nucleotide sequence ID" value="NZ_FCNZ02000013.1"/>
</dbReference>
<dbReference type="EMBL" id="FCNZ02000013">
    <property type="protein sequence ID" value="SAL61421.1"/>
    <property type="molecule type" value="Genomic_DNA"/>
</dbReference>
<evidence type="ECO:0000313" key="2">
    <source>
        <dbReference type="Proteomes" id="UP000054717"/>
    </source>
</evidence>
<dbReference type="NCBIfam" id="TIGR01686">
    <property type="entry name" value="FkbH"/>
    <property type="match status" value="1"/>
</dbReference>
<dbReference type="Gene3D" id="3.40.50.1000">
    <property type="entry name" value="HAD superfamily/HAD-like"/>
    <property type="match status" value="1"/>
</dbReference>
<name>A0A158IZE3_9BURK</name>
<comment type="caution">
    <text evidence="1">The sequence shown here is derived from an EMBL/GenBank/DDBJ whole genome shotgun (WGS) entry which is preliminary data.</text>
</comment>
<keyword evidence="2" id="KW-1185">Reference proteome</keyword>
<dbReference type="STRING" id="326475.AWB66_03540"/>
<proteinExistence type="predicted"/>
<organism evidence="1 2">
    <name type="scientific">Caballeronia telluris</name>
    <dbReference type="NCBI Taxonomy" id="326475"/>
    <lineage>
        <taxon>Bacteria</taxon>
        <taxon>Pseudomonadati</taxon>
        <taxon>Pseudomonadota</taxon>
        <taxon>Betaproteobacteria</taxon>
        <taxon>Burkholderiales</taxon>
        <taxon>Burkholderiaceae</taxon>
        <taxon>Caballeronia</taxon>
    </lineage>
</organism>
<dbReference type="Proteomes" id="UP000054717">
    <property type="component" value="Unassembled WGS sequence"/>
</dbReference>
<reference evidence="1" key="1">
    <citation type="submission" date="2016-01" db="EMBL/GenBank/DDBJ databases">
        <authorList>
            <person name="Peeters Charlotte."/>
        </authorList>
    </citation>
    <scope>NUCLEOTIDE SEQUENCE</scope>
    <source>
        <strain evidence="1">LMG 22936</strain>
    </source>
</reference>
<dbReference type="NCBIfam" id="TIGR01681">
    <property type="entry name" value="HAD-SF-IIIC"/>
    <property type="match status" value="1"/>
</dbReference>
<protein>
    <submittedName>
        <fullName evidence="1">FkbH domain protein</fullName>
    </submittedName>
</protein>
<evidence type="ECO:0000313" key="1">
    <source>
        <dbReference type="EMBL" id="SAL61421.1"/>
    </source>
</evidence>
<sequence length="566" mass="62407">MRSKFSVELTMKRVEIQPALFAAKLSRLTLQSIHCDFTGSACATVNVWRNHAIEPILELARPFFFWGGWSANTRISDYDDTLMFSGHAQCDVELLWLDSSRYRKEGGASGDWLDWLGGRVSALRGSSTAPIVIATWLESDAEREKMHALTQRLPAVHFADLAATCTEAGVNLLDPRTAAMAGTPVGNAAQTVLARKLACHWLAAAVLPPVKALALDLDHTLYAGVLGEEGAEGVILTDAHARLQTFAKTLSERGIFLALVSRNTRPDVEGLFQLRRDFPLQWQHFSVTEISWNDKAEALARVAKALRIAPEAVLFVDDNPGELATVAGRLPGVHTTHAHENAALTENAVLYYPGLWRWKVEAEDSRRVKDLKANIERETLLAEAADPAEYFRSLQVSLAFRLDPRDQLDRLADLCQKTNQFNMALQRFNHAKLAALMERPDACVASVRMTDRLADSGVVGVIVAQRADDKVIIEELCLSCRAMGRRLEDTAILSVIGSMPFVAQCEEIVFRVKNGPRNQPALAWLAALRGGASTLSDGLYALPADVVRRFAPIDGVELLYPEHADR</sequence>
<dbReference type="InterPro" id="IPR036412">
    <property type="entry name" value="HAD-like_sf"/>
</dbReference>